<gene>
    <name evidence="1" type="ORF">IPOD504_LOCUS11272</name>
</gene>
<accession>A0ABN8INU7</accession>
<proteinExistence type="predicted"/>
<protein>
    <submittedName>
        <fullName evidence="1">Uncharacterized protein</fullName>
    </submittedName>
</protein>
<name>A0ABN8INU7_9NEOP</name>
<dbReference type="EMBL" id="OW152839">
    <property type="protein sequence ID" value="CAH2061018.1"/>
    <property type="molecule type" value="Genomic_DNA"/>
</dbReference>
<reference evidence="1" key="1">
    <citation type="submission" date="2022-03" db="EMBL/GenBank/DDBJ databases">
        <authorList>
            <person name="Martin H S."/>
        </authorList>
    </citation>
    <scope>NUCLEOTIDE SEQUENCE</scope>
</reference>
<sequence length="132" mass="14798">MDRDIQKSPTLVEFIDFLQKRALALETVDANGNQRHPSSSNSVRAVGVRASNILWRENPNTEIRCIQLTTVTYGLKSSSFLATRCLDELATVYKKDELPLASSILKNSTFVDDVLYADSDLNNTLEAKNQFD</sequence>
<keyword evidence="2" id="KW-1185">Reference proteome</keyword>
<organism evidence="1 2">
    <name type="scientific">Iphiclides podalirius</name>
    <name type="common">scarce swallowtail</name>
    <dbReference type="NCBI Taxonomy" id="110791"/>
    <lineage>
        <taxon>Eukaryota</taxon>
        <taxon>Metazoa</taxon>
        <taxon>Ecdysozoa</taxon>
        <taxon>Arthropoda</taxon>
        <taxon>Hexapoda</taxon>
        <taxon>Insecta</taxon>
        <taxon>Pterygota</taxon>
        <taxon>Neoptera</taxon>
        <taxon>Endopterygota</taxon>
        <taxon>Lepidoptera</taxon>
        <taxon>Glossata</taxon>
        <taxon>Ditrysia</taxon>
        <taxon>Papilionoidea</taxon>
        <taxon>Papilionidae</taxon>
        <taxon>Papilioninae</taxon>
        <taxon>Iphiclides</taxon>
    </lineage>
</organism>
<evidence type="ECO:0000313" key="1">
    <source>
        <dbReference type="EMBL" id="CAH2061018.1"/>
    </source>
</evidence>
<feature type="non-terminal residue" evidence="1">
    <location>
        <position position="132"/>
    </location>
</feature>
<evidence type="ECO:0000313" key="2">
    <source>
        <dbReference type="Proteomes" id="UP000837857"/>
    </source>
</evidence>
<dbReference type="Proteomes" id="UP000837857">
    <property type="component" value="Chromosome 27"/>
</dbReference>